<organism evidence="1 2">
    <name type="scientific">Trichonephila clavata</name>
    <name type="common">Joro spider</name>
    <name type="synonym">Nephila clavata</name>
    <dbReference type="NCBI Taxonomy" id="2740835"/>
    <lineage>
        <taxon>Eukaryota</taxon>
        <taxon>Metazoa</taxon>
        <taxon>Ecdysozoa</taxon>
        <taxon>Arthropoda</taxon>
        <taxon>Chelicerata</taxon>
        <taxon>Arachnida</taxon>
        <taxon>Araneae</taxon>
        <taxon>Araneomorphae</taxon>
        <taxon>Entelegynae</taxon>
        <taxon>Araneoidea</taxon>
        <taxon>Nephilidae</taxon>
        <taxon>Trichonephila</taxon>
    </lineage>
</organism>
<evidence type="ECO:0000313" key="1">
    <source>
        <dbReference type="EMBL" id="GFR01897.1"/>
    </source>
</evidence>
<protein>
    <submittedName>
        <fullName evidence="1">Uncharacterized protein</fullName>
    </submittedName>
</protein>
<dbReference type="AlphaFoldDB" id="A0A8X6LB18"/>
<gene>
    <name evidence="1" type="ORF">TNCT_185961</name>
</gene>
<comment type="caution">
    <text evidence="1">The sequence shown here is derived from an EMBL/GenBank/DDBJ whole genome shotgun (WGS) entry which is preliminary data.</text>
</comment>
<evidence type="ECO:0000313" key="2">
    <source>
        <dbReference type="Proteomes" id="UP000887116"/>
    </source>
</evidence>
<keyword evidence="2" id="KW-1185">Reference proteome</keyword>
<sequence length="102" mass="11885">MINIEGERLYGKIPKVKCFKHSLDYYKLQENEENTFEIKKQAGIYFMLKCPLKLCSARYLGKVGTGFLPKLYKPNKNITVIGQLVGFRGQCPFERRYTKQAI</sequence>
<dbReference type="Proteomes" id="UP000887116">
    <property type="component" value="Unassembled WGS sequence"/>
</dbReference>
<accession>A0A8X6LB18</accession>
<reference evidence="1" key="1">
    <citation type="submission" date="2020-07" db="EMBL/GenBank/DDBJ databases">
        <title>Multicomponent nature underlies the extraordinary mechanical properties of spider dragline silk.</title>
        <authorList>
            <person name="Kono N."/>
            <person name="Nakamura H."/>
            <person name="Mori M."/>
            <person name="Yoshida Y."/>
            <person name="Ohtoshi R."/>
            <person name="Malay A.D."/>
            <person name="Moran D.A.P."/>
            <person name="Tomita M."/>
            <person name="Numata K."/>
            <person name="Arakawa K."/>
        </authorList>
    </citation>
    <scope>NUCLEOTIDE SEQUENCE</scope>
</reference>
<proteinExistence type="predicted"/>
<name>A0A8X6LB18_TRICU</name>
<dbReference type="EMBL" id="BMAO01025334">
    <property type="protein sequence ID" value="GFR01897.1"/>
    <property type="molecule type" value="Genomic_DNA"/>
</dbReference>